<evidence type="ECO:0008006" key="3">
    <source>
        <dbReference type="Google" id="ProtNLM"/>
    </source>
</evidence>
<organism evidence="1 2">
    <name type="scientific">Viridibacterium curvum</name>
    <dbReference type="NCBI Taxonomy" id="1101404"/>
    <lineage>
        <taxon>Bacteria</taxon>
        <taxon>Pseudomonadati</taxon>
        <taxon>Pseudomonadota</taxon>
        <taxon>Betaproteobacteria</taxon>
        <taxon>Rhodocyclales</taxon>
        <taxon>Rhodocyclaceae</taxon>
        <taxon>Viridibacterium</taxon>
    </lineage>
</organism>
<evidence type="ECO:0000313" key="1">
    <source>
        <dbReference type="EMBL" id="GAA5166572.1"/>
    </source>
</evidence>
<evidence type="ECO:0000313" key="2">
    <source>
        <dbReference type="Proteomes" id="UP001500547"/>
    </source>
</evidence>
<accession>A0ABP9QSG0</accession>
<proteinExistence type="predicted"/>
<keyword evidence="2" id="KW-1185">Reference proteome</keyword>
<comment type="caution">
    <text evidence="1">The sequence shown here is derived from an EMBL/GenBank/DDBJ whole genome shotgun (WGS) entry which is preliminary data.</text>
</comment>
<protein>
    <recommendedName>
        <fullName evidence="3">Lysozyme inhibitor LprI N-terminal domain-containing protein</fullName>
    </recommendedName>
</protein>
<dbReference type="PANTHER" id="PTHR37549">
    <property type="entry name" value="LIPOPROTEIN LPRI"/>
    <property type="match status" value="1"/>
</dbReference>
<gene>
    <name evidence="1" type="ORF">GCM10025770_23890</name>
</gene>
<sequence>MKSVFSAFRHRLGYGLAKHMVGALLGALLMPAALAASFPCEKARTPIEKTICNDAELSGLDEYLGRYYSAARTAVGRGDACLAADQTAWLRSVRGACKDATCLIRVYLSRLATLHALQPGASVLQRDLPPEMPLVAVIPPALDEVAAPRNTAAQPLVAQGRLVDEVGTGDGHVLKTTAGARHIVMSTMLLESPASETLAALARTPNTSYEVRGFAETSGDGSRNFAPGRCSLVYRLLPAR</sequence>
<name>A0ABP9QSG0_9RHOO</name>
<dbReference type="PANTHER" id="PTHR37549:SF1">
    <property type="entry name" value="LIPOPROTEIN LPRI"/>
    <property type="match status" value="1"/>
</dbReference>
<dbReference type="RefSeq" id="WP_345533195.1">
    <property type="nucleotide sequence ID" value="NZ_BAABLD010000008.1"/>
</dbReference>
<reference evidence="2" key="1">
    <citation type="journal article" date="2019" name="Int. J. Syst. Evol. Microbiol.">
        <title>The Global Catalogue of Microorganisms (GCM) 10K type strain sequencing project: providing services to taxonomists for standard genome sequencing and annotation.</title>
        <authorList>
            <consortium name="The Broad Institute Genomics Platform"/>
            <consortium name="The Broad Institute Genome Sequencing Center for Infectious Disease"/>
            <person name="Wu L."/>
            <person name="Ma J."/>
        </authorList>
    </citation>
    <scope>NUCLEOTIDE SEQUENCE [LARGE SCALE GENOMIC DNA]</scope>
    <source>
        <strain evidence="2">JCM 18715</strain>
    </source>
</reference>
<dbReference type="EMBL" id="BAABLD010000008">
    <property type="protein sequence ID" value="GAA5166572.1"/>
    <property type="molecule type" value="Genomic_DNA"/>
</dbReference>
<dbReference type="Proteomes" id="UP001500547">
    <property type="component" value="Unassembled WGS sequence"/>
</dbReference>
<dbReference type="InterPro" id="IPR052755">
    <property type="entry name" value="Lysozyme_Inhibitor_LprI"/>
</dbReference>